<sequence length="200" mass="21084">MKIDVRTPDGKTVTAKQATLPLGSALRIVPAFTATAVADDIPVETKISASYSPNAGRYRITSTAHKAVGEAAEITPTVLRQVRLGELLSAAVPYCVAITDDEIGHGTVRELLGASGRLLPEWMSTTAAKAGPTGETLELVQVIYGIAALSAQAPMRAVATELSIPERTATHWITKARNAGLLDGITYAVGRQPDGRRRAN</sequence>
<dbReference type="Proteomes" id="UP000617531">
    <property type="component" value="Unassembled WGS sequence"/>
</dbReference>
<dbReference type="AlphaFoldDB" id="A0A8J3GPR9"/>
<dbReference type="RefSeq" id="WP_191282534.1">
    <property type="nucleotide sequence ID" value="NZ_BNAI01000002.1"/>
</dbReference>
<name>A0A8J3GPR9_9MICO</name>
<organism evidence="1 2">
    <name type="scientific">Pseudolysinimonas yzui</name>
    <dbReference type="NCBI Taxonomy" id="2708254"/>
    <lineage>
        <taxon>Bacteria</taxon>
        <taxon>Bacillati</taxon>
        <taxon>Actinomycetota</taxon>
        <taxon>Actinomycetes</taxon>
        <taxon>Micrococcales</taxon>
        <taxon>Microbacteriaceae</taxon>
        <taxon>Pseudolysinimonas</taxon>
    </lineage>
</organism>
<dbReference type="EMBL" id="BNAI01000002">
    <property type="protein sequence ID" value="GHF12439.1"/>
    <property type="molecule type" value="Genomic_DNA"/>
</dbReference>
<comment type="caution">
    <text evidence="1">The sequence shown here is derived from an EMBL/GenBank/DDBJ whole genome shotgun (WGS) entry which is preliminary data.</text>
</comment>
<reference evidence="1" key="1">
    <citation type="journal article" date="2014" name="Int. J. Syst. Evol. Microbiol.">
        <title>Complete genome sequence of Corynebacterium casei LMG S-19264T (=DSM 44701T), isolated from a smear-ripened cheese.</title>
        <authorList>
            <consortium name="US DOE Joint Genome Institute (JGI-PGF)"/>
            <person name="Walter F."/>
            <person name="Albersmeier A."/>
            <person name="Kalinowski J."/>
            <person name="Ruckert C."/>
        </authorList>
    </citation>
    <scope>NUCLEOTIDE SEQUENCE</scope>
    <source>
        <strain evidence="1">CGMCC 1.16548</strain>
    </source>
</reference>
<keyword evidence="2" id="KW-1185">Reference proteome</keyword>
<reference evidence="1" key="2">
    <citation type="submission" date="2020-09" db="EMBL/GenBank/DDBJ databases">
        <authorList>
            <person name="Sun Q."/>
            <person name="Zhou Y."/>
        </authorList>
    </citation>
    <scope>NUCLEOTIDE SEQUENCE</scope>
    <source>
        <strain evidence="1">CGMCC 1.16548</strain>
    </source>
</reference>
<evidence type="ECO:0000313" key="2">
    <source>
        <dbReference type="Proteomes" id="UP000617531"/>
    </source>
</evidence>
<evidence type="ECO:0000313" key="1">
    <source>
        <dbReference type="EMBL" id="GHF12439.1"/>
    </source>
</evidence>
<protein>
    <submittedName>
        <fullName evidence="1">Uncharacterized protein</fullName>
    </submittedName>
</protein>
<proteinExistence type="predicted"/>
<accession>A0A8J3GPR9</accession>
<gene>
    <name evidence="1" type="ORF">GCM10011600_11510</name>
</gene>